<dbReference type="EMBL" id="MDGQ01000003">
    <property type="protein sequence ID" value="OEK06550.1"/>
    <property type="molecule type" value="Genomic_DNA"/>
</dbReference>
<dbReference type="Gene3D" id="1.20.120.450">
    <property type="entry name" value="dinb family like domain"/>
    <property type="match status" value="1"/>
</dbReference>
<dbReference type="InterPro" id="IPR024775">
    <property type="entry name" value="DinB-like"/>
</dbReference>
<evidence type="ECO:0000313" key="3">
    <source>
        <dbReference type="Proteomes" id="UP000095552"/>
    </source>
</evidence>
<dbReference type="Pfam" id="PF12867">
    <property type="entry name" value="DinB_2"/>
    <property type="match status" value="1"/>
</dbReference>
<keyword evidence="3" id="KW-1185">Reference proteome</keyword>
<organism evidence="2 3">
    <name type="scientific">Roseivirga misakiensis</name>
    <dbReference type="NCBI Taxonomy" id="1563681"/>
    <lineage>
        <taxon>Bacteria</taxon>
        <taxon>Pseudomonadati</taxon>
        <taxon>Bacteroidota</taxon>
        <taxon>Cytophagia</taxon>
        <taxon>Cytophagales</taxon>
        <taxon>Roseivirgaceae</taxon>
        <taxon>Roseivirga</taxon>
    </lineage>
</organism>
<sequence>MEETQTAQLFFQEEVPDLLKCLRADQKPLWGFMTPQHMVEHLIVIFKMSIGRINLPVVSKEEDFPRLKAYLMKDSPMRRSVPAPNGKNELQPLRSANLEEAKEKLLKEIEVFLAFMKDNPDRELNHPYGGPMKPSEWILFHRKHFKHHFIQFGLIPDYES</sequence>
<name>A0A1E5T5B5_9BACT</name>
<feature type="domain" description="DinB-like" evidence="1">
    <location>
        <begin position="26"/>
        <end position="151"/>
    </location>
</feature>
<gene>
    <name evidence="2" type="ORF">BFP71_02445</name>
</gene>
<dbReference type="STRING" id="1563681.BFP71_02445"/>
<dbReference type="InterPro" id="IPR034660">
    <property type="entry name" value="DinB/YfiT-like"/>
</dbReference>
<dbReference type="Proteomes" id="UP000095552">
    <property type="component" value="Unassembled WGS sequence"/>
</dbReference>
<reference evidence="2 3" key="1">
    <citation type="submission" date="2016-08" db="EMBL/GenBank/DDBJ databases">
        <title>Draft genome of Fabibacter sp. strain SK-8.</title>
        <authorList>
            <person name="Wong S.-K."/>
            <person name="Hamasaki K."/>
            <person name="Yoshizawa S."/>
        </authorList>
    </citation>
    <scope>NUCLEOTIDE SEQUENCE [LARGE SCALE GENOMIC DNA]</scope>
    <source>
        <strain evidence="2 3">SK-8</strain>
    </source>
</reference>
<protein>
    <recommendedName>
        <fullName evidence="1">DinB-like domain-containing protein</fullName>
    </recommendedName>
</protein>
<comment type="caution">
    <text evidence="2">The sequence shown here is derived from an EMBL/GenBank/DDBJ whole genome shotgun (WGS) entry which is preliminary data.</text>
</comment>
<dbReference type="RefSeq" id="WP_069833862.1">
    <property type="nucleotide sequence ID" value="NZ_MDGQ01000003.1"/>
</dbReference>
<dbReference type="OrthoDB" id="2599194at2"/>
<dbReference type="SUPFAM" id="SSF109854">
    <property type="entry name" value="DinB/YfiT-like putative metalloenzymes"/>
    <property type="match status" value="1"/>
</dbReference>
<proteinExistence type="predicted"/>
<evidence type="ECO:0000313" key="2">
    <source>
        <dbReference type="EMBL" id="OEK06550.1"/>
    </source>
</evidence>
<accession>A0A1E5T5B5</accession>
<dbReference type="AlphaFoldDB" id="A0A1E5T5B5"/>
<evidence type="ECO:0000259" key="1">
    <source>
        <dbReference type="Pfam" id="PF12867"/>
    </source>
</evidence>